<dbReference type="Pfam" id="PF02626">
    <property type="entry name" value="CT_A_B"/>
    <property type="match status" value="1"/>
</dbReference>
<dbReference type="Proteomes" id="UP000179179">
    <property type="component" value="Unassembled WGS sequence"/>
</dbReference>
<dbReference type="InterPro" id="IPR003833">
    <property type="entry name" value="CT_C_D"/>
</dbReference>
<dbReference type="GeneID" id="34446122"/>
<dbReference type="SMART" id="SM00796">
    <property type="entry name" value="AHS1"/>
    <property type="match status" value="1"/>
</dbReference>
<dbReference type="EMBL" id="LYCR01000019">
    <property type="protein sequence ID" value="OGM47915.1"/>
    <property type="molecule type" value="Genomic_DNA"/>
</dbReference>
<dbReference type="GO" id="GO:0016787">
    <property type="term" value="F:hydrolase activity"/>
    <property type="evidence" value="ECO:0007669"/>
    <property type="project" value="UniProtKB-KW"/>
</dbReference>
<evidence type="ECO:0000313" key="8">
    <source>
        <dbReference type="Proteomes" id="UP000179179"/>
    </source>
</evidence>
<dbReference type="OrthoDB" id="4437964at2759"/>
<evidence type="ECO:0000256" key="2">
    <source>
        <dbReference type="ARBA" id="ARBA00022801"/>
    </source>
</evidence>
<dbReference type="InterPro" id="IPR052708">
    <property type="entry name" value="PxpC"/>
</dbReference>
<dbReference type="InterPro" id="IPR003778">
    <property type="entry name" value="CT_A_B"/>
</dbReference>
<evidence type="ECO:0000256" key="4">
    <source>
        <dbReference type="SAM" id="MobiDB-lite"/>
    </source>
</evidence>
<dbReference type="STRING" id="109264.A0A1F8A978"/>
<keyword evidence="3" id="KW-0067">ATP-binding</keyword>
<dbReference type="SMART" id="SM00797">
    <property type="entry name" value="AHS2"/>
    <property type="match status" value="1"/>
</dbReference>
<protein>
    <recommendedName>
        <fullName evidence="9">Allophanate hydrolase</fullName>
    </recommendedName>
</protein>
<dbReference type="RefSeq" id="XP_022391632.1">
    <property type="nucleotide sequence ID" value="XM_022529862.1"/>
</dbReference>
<organism evidence="7 8">
    <name type="scientific">Aspergillus bombycis</name>
    <dbReference type="NCBI Taxonomy" id="109264"/>
    <lineage>
        <taxon>Eukaryota</taxon>
        <taxon>Fungi</taxon>
        <taxon>Dikarya</taxon>
        <taxon>Ascomycota</taxon>
        <taxon>Pezizomycotina</taxon>
        <taxon>Eurotiomycetes</taxon>
        <taxon>Eurotiomycetidae</taxon>
        <taxon>Eurotiales</taxon>
        <taxon>Aspergillaceae</taxon>
        <taxon>Aspergillus</taxon>
    </lineage>
</organism>
<keyword evidence="8" id="KW-1185">Reference proteome</keyword>
<dbReference type="PANTHER" id="PTHR43309:SF3">
    <property type="entry name" value="5-OXOPROLINASE SUBUNIT C"/>
    <property type="match status" value="1"/>
</dbReference>
<accession>A0A1F8A978</accession>
<evidence type="ECO:0008006" key="9">
    <source>
        <dbReference type="Google" id="ProtNLM"/>
    </source>
</evidence>
<dbReference type="Gene3D" id="3.30.1360.40">
    <property type="match status" value="1"/>
</dbReference>
<evidence type="ECO:0000256" key="1">
    <source>
        <dbReference type="ARBA" id="ARBA00022741"/>
    </source>
</evidence>
<feature type="domain" description="Carboxyltransferase" evidence="6">
    <location>
        <begin position="270"/>
        <end position="557"/>
    </location>
</feature>
<name>A0A1F8A978_9EURO</name>
<feature type="region of interest" description="Disordered" evidence="4">
    <location>
        <begin position="212"/>
        <end position="231"/>
    </location>
</feature>
<reference evidence="7 8" key="1">
    <citation type="journal article" date="2016" name="Genome Biol. Evol.">
        <title>Draft genome sequence of an aflatoxigenic Aspergillus species, A. bombycis.</title>
        <authorList>
            <person name="Moore G.G."/>
            <person name="Mack B.M."/>
            <person name="Beltz S.B."/>
            <person name="Gilbert M.K."/>
        </authorList>
    </citation>
    <scope>NUCLEOTIDE SEQUENCE [LARGE SCALE GENOMIC DNA]</scope>
    <source>
        <strain evidence="8">NRRL 26010</strain>
    </source>
</reference>
<dbReference type="PANTHER" id="PTHR43309">
    <property type="entry name" value="5-OXOPROLINASE SUBUNIT C"/>
    <property type="match status" value="1"/>
</dbReference>
<gene>
    <name evidence="7" type="ORF">ABOM_002732</name>
</gene>
<dbReference type="NCBIfam" id="TIGR00724">
    <property type="entry name" value="urea_amlyse_rel"/>
    <property type="match status" value="1"/>
</dbReference>
<feature type="domain" description="Carboxyltransferase" evidence="5">
    <location>
        <begin position="1"/>
        <end position="191"/>
    </location>
</feature>
<keyword evidence="1" id="KW-0547">Nucleotide-binding</keyword>
<evidence type="ECO:0000256" key="3">
    <source>
        <dbReference type="ARBA" id="ARBA00022840"/>
    </source>
</evidence>
<dbReference type="Gene3D" id="2.40.100.10">
    <property type="entry name" value="Cyclophilin-like"/>
    <property type="match status" value="2"/>
</dbReference>
<dbReference type="Pfam" id="PF02682">
    <property type="entry name" value="CT_C_D"/>
    <property type="match status" value="1"/>
</dbReference>
<evidence type="ECO:0000259" key="5">
    <source>
        <dbReference type="SMART" id="SM00796"/>
    </source>
</evidence>
<dbReference type="SUPFAM" id="SSF160467">
    <property type="entry name" value="PH0987 N-terminal domain-like"/>
    <property type="match status" value="1"/>
</dbReference>
<evidence type="ECO:0000313" key="7">
    <source>
        <dbReference type="EMBL" id="OGM47915.1"/>
    </source>
</evidence>
<dbReference type="SUPFAM" id="SSF50891">
    <property type="entry name" value="Cyclophilin-like"/>
    <property type="match status" value="2"/>
</dbReference>
<dbReference type="GO" id="GO:0005524">
    <property type="term" value="F:ATP binding"/>
    <property type="evidence" value="ECO:0007669"/>
    <property type="project" value="UniProtKB-KW"/>
</dbReference>
<keyword evidence="2" id="KW-0378">Hydrolase</keyword>
<comment type="caution">
    <text evidence="7">The sequence shown here is derived from an EMBL/GenBank/DDBJ whole genome shotgun (WGS) entry which is preliminary data.</text>
</comment>
<proteinExistence type="predicted"/>
<dbReference type="AlphaFoldDB" id="A0A1F8A978"/>
<evidence type="ECO:0000259" key="6">
    <source>
        <dbReference type="SMART" id="SM00797"/>
    </source>
</evidence>
<dbReference type="InterPro" id="IPR029000">
    <property type="entry name" value="Cyclophilin-like_dom_sf"/>
</dbReference>
<sequence>MRFLPVNLTTILVELPGLQETRALHTSLQSCPVDGIEEMIPAARTLLVHFDPESVSAEALATELRQRDLSLISAGSDCQIEIPVCYDGVDLDNIAQLTGFSVEEVIRRHKESEFTVAFCGFAPGFSYLNGGDPALFVPRHQTPRTRIPAGSVAMAGPFSGIYPQSSPGGWQLIGRTSAKMWDTNRTPSALLQPGYRVKFVQVDDLETAGVNTTPAIEHDDPPASASGSINRPEETPVLRQTAGHARPHFKVLTAPIPALFQDLGRPGQANQGVSASGVLDRSAFRAANRIVGNPAGTGCLELTLGGFSFQSCSQAVIGCTGAPCPITIEDVKGRTTKITETHRPMSLEPGDVVTFGHPRTGMRTYLAVRGGFEISPVLGSVSTDTLAAVGPIPVTAGSVLTLRNTREGLSSVSIHEAPALTLPTADDVVTLDVVLGPRTDWFTQQGLNAFTQQRWKVTAESSRTGIRLSGNVSIERKDDKAELPSEGTVTGAIQVAHNGQPVLFLADHPLTGGYPVIGAVAEHHLDLTGQLPVNTMVQFRAIGPWSEIQPHSDMAHTA</sequence>